<dbReference type="AlphaFoldDB" id="A0AAV5SDU9"/>
<protein>
    <recommendedName>
        <fullName evidence="4">G protein-coupled receptor</fullName>
    </recommendedName>
</protein>
<feature type="transmembrane region" description="Helical" evidence="1">
    <location>
        <begin position="108"/>
        <end position="123"/>
    </location>
</feature>
<comment type="caution">
    <text evidence="2">The sequence shown here is derived from an EMBL/GenBank/DDBJ whole genome shotgun (WGS) entry which is preliminary data.</text>
</comment>
<keyword evidence="1" id="KW-0812">Transmembrane</keyword>
<feature type="non-terminal residue" evidence="2">
    <location>
        <position position="170"/>
    </location>
</feature>
<dbReference type="Proteomes" id="UP001432027">
    <property type="component" value="Unassembled WGS sequence"/>
</dbReference>
<evidence type="ECO:0008006" key="4">
    <source>
        <dbReference type="Google" id="ProtNLM"/>
    </source>
</evidence>
<proteinExistence type="predicted"/>
<name>A0AAV5SDU9_9BILA</name>
<dbReference type="EMBL" id="BTSX01000001">
    <property type="protein sequence ID" value="GMS80590.1"/>
    <property type="molecule type" value="Genomic_DNA"/>
</dbReference>
<gene>
    <name evidence="2" type="ORF">PENTCL1PPCAC_2765</name>
</gene>
<accession>A0AAV5SDU9</accession>
<feature type="transmembrane region" description="Helical" evidence="1">
    <location>
        <begin position="68"/>
        <end position="88"/>
    </location>
</feature>
<feature type="non-terminal residue" evidence="2">
    <location>
        <position position="1"/>
    </location>
</feature>
<keyword evidence="1" id="KW-0472">Membrane</keyword>
<evidence type="ECO:0000313" key="3">
    <source>
        <dbReference type="Proteomes" id="UP001432027"/>
    </source>
</evidence>
<evidence type="ECO:0000313" key="2">
    <source>
        <dbReference type="EMBL" id="GMS80590.1"/>
    </source>
</evidence>
<reference evidence="2" key="1">
    <citation type="submission" date="2023-10" db="EMBL/GenBank/DDBJ databases">
        <title>Genome assembly of Pristionchus species.</title>
        <authorList>
            <person name="Yoshida K."/>
            <person name="Sommer R.J."/>
        </authorList>
    </citation>
    <scope>NUCLEOTIDE SEQUENCE</scope>
    <source>
        <strain evidence="2">RS0144</strain>
    </source>
</reference>
<evidence type="ECO:0000256" key="1">
    <source>
        <dbReference type="SAM" id="Phobius"/>
    </source>
</evidence>
<sequence length="170" mass="19427">SGQSCNWLSYASHVLVFTHSVLKTLQVINRFTALYFPGRYQHALYIEISDGKLKYAGIEKSAQEIAKILSTTILALFVIVTLPINMMLIYRMHGLRKKDISLFNKERTYLYYVLVITIAHMIKGAHQYAYPNTITTFTPTIALILMSKEVRKSMRLCFCRPRVGSNIVAS</sequence>
<keyword evidence="1" id="KW-1133">Transmembrane helix</keyword>
<keyword evidence="3" id="KW-1185">Reference proteome</keyword>
<organism evidence="2 3">
    <name type="scientific">Pristionchus entomophagus</name>
    <dbReference type="NCBI Taxonomy" id="358040"/>
    <lineage>
        <taxon>Eukaryota</taxon>
        <taxon>Metazoa</taxon>
        <taxon>Ecdysozoa</taxon>
        <taxon>Nematoda</taxon>
        <taxon>Chromadorea</taxon>
        <taxon>Rhabditida</taxon>
        <taxon>Rhabditina</taxon>
        <taxon>Diplogasteromorpha</taxon>
        <taxon>Diplogasteroidea</taxon>
        <taxon>Neodiplogasteridae</taxon>
        <taxon>Pristionchus</taxon>
    </lineage>
</organism>